<name>A0A4P9Y8S5_ROZAC</name>
<reference evidence="3" key="1">
    <citation type="journal article" date="2018" name="Nat. Microbiol.">
        <title>Leveraging single-cell genomics to expand the fungal tree of life.</title>
        <authorList>
            <person name="Ahrendt S.R."/>
            <person name="Quandt C.A."/>
            <person name="Ciobanu D."/>
            <person name="Clum A."/>
            <person name="Salamov A."/>
            <person name="Andreopoulos B."/>
            <person name="Cheng J.F."/>
            <person name="Woyke T."/>
            <person name="Pelin A."/>
            <person name="Henrissat B."/>
            <person name="Reynolds N.K."/>
            <person name="Benny G.L."/>
            <person name="Smith M.E."/>
            <person name="James T.Y."/>
            <person name="Grigoriev I.V."/>
        </authorList>
    </citation>
    <scope>NUCLEOTIDE SEQUENCE [LARGE SCALE GENOMIC DNA]</scope>
    <source>
        <strain evidence="3">CSF55</strain>
    </source>
</reference>
<evidence type="ECO:0000313" key="3">
    <source>
        <dbReference type="Proteomes" id="UP000281549"/>
    </source>
</evidence>
<evidence type="ECO:0000256" key="1">
    <source>
        <dbReference type="SAM" id="MobiDB-lite"/>
    </source>
</evidence>
<sequence length="178" mass="20352">AKSTTGIGHQNAKNIQDNPTQNGQNVEGNMLAYDHPDNPRPTIKPDGNILNVRTRIEPKRKIDTNSRENIDRIQRDKAIIRKQKLPRVDHIPYKSPLFIKSNSDRSSDGESVNTDEFFINDAYHTIGRILPPNNYEKSTSVWKRPKDRIREHNTEELPAGANGRILVAELNHEYTPKP</sequence>
<evidence type="ECO:0000313" key="2">
    <source>
        <dbReference type="EMBL" id="RKP15577.1"/>
    </source>
</evidence>
<feature type="non-terminal residue" evidence="2">
    <location>
        <position position="178"/>
    </location>
</feature>
<protein>
    <submittedName>
        <fullName evidence="2">Uncharacterized protein</fullName>
    </submittedName>
</protein>
<dbReference type="EMBL" id="ML008701">
    <property type="protein sequence ID" value="RKP15577.1"/>
    <property type="molecule type" value="Genomic_DNA"/>
</dbReference>
<proteinExistence type="predicted"/>
<feature type="non-terminal residue" evidence="2">
    <location>
        <position position="1"/>
    </location>
</feature>
<organism evidence="2 3">
    <name type="scientific">Rozella allomycis (strain CSF55)</name>
    <dbReference type="NCBI Taxonomy" id="988480"/>
    <lineage>
        <taxon>Eukaryota</taxon>
        <taxon>Fungi</taxon>
        <taxon>Fungi incertae sedis</taxon>
        <taxon>Cryptomycota</taxon>
        <taxon>Cryptomycota incertae sedis</taxon>
        <taxon>Rozella</taxon>
    </lineage>
</organism>
<feature type="region of interest" description="Disordered" evidence="1">
    <location>
        <begin position="1"/>
        <end position="47"/>
    </location>
</feature>
<dbReference type="Proteomes" id="UP000281549">
    <property type="component" value="Unassembled WGS sequence"/>
</dbReference>
<gene>
    <name evidence="2" type="ORF">ROZALSC1DRAFT_26324</name>
</gene>
<feature type="compositionally biased region" description="Polar residues" evidence="1">
    <location>
        <begin position="1"/>
        <end position="27"/>
    </location>
</feature>
<accession>A0A4P9Y8S5</accession>
<dbReference type="AlphaFoldDB" id="A0A4P9Y8S5"/>